<dbReference type="RefSeq" id="WP_189580946.1">
    <property type="nucleotide sequence ID" value="NZ_BMYF01000009.1"/>
</dbReference>
<evidence type="ECO:0000313" key="1">
    <source>
        <dbReference type="EMBL" id="GHB36990.1"/>
    </source>
</evidence>
<dbReference type="Proteomes" id="UP000642809">
    <property type="component" value="Unassembled WGS sequence"/>
</dbReference>
<evidence type="ECO:0000313" key="2">
    <source>
        <dbReference type="Proteomes" id="UP000642809"/>
    </source>
</evidence>
<evidence type="ECO:0008006" key="3">
    <source>
        <dbReference type="Google" id="ProtNLM"/>
    </source>
</evidence>
<name>A0A8J3CY33_9BACT</name>
<reference evidence="1" key="1">
    <citation type="journal article" date="2014" name="Int. J. Syst. Evol. Microbiol.">
        <title>Complete genome sequence of Corynebacterium casei LMG S-19264T (=DSM 44701T), isolated from a smear-ripened cheese.</title>
        <authorList>
            <consortium name="US DOE Joint Genome Institute (JGI-PGF)"/>
            <person name="Walter F."/>
            <person name="Albersmeier A."/>
            <person name="Kalinowski J."/>
            <person name="Ruckert C."/>
        </authorList>
    </citation>
    <scope>NUCLEOTIDE SEQUENCE</scope>
    <source>
        <strain evidence="1">KCTC 23224</strain>
    </source>
</reference>
<dbReference type="EMBL" id="BMYF01000009">
    <property type="protein sequence ID" value="GHB36990.1"/>
    <property type="molecule type" value="Genomic_DNA"/>
</dbReference>
<keyword evidence="2" id="KW-1185">Reference proteome</keyword>
<dbReference type="Pfam" id="PF05402">
    <property type="entry name" value="PqqD"/>
    <property type="match status" value="1"/>
</dbReference>
<comment type="caution">
    <text evidence="1">The sequence shown here is derived from an EMBL/GenBank/DDBJ whole genome shotgun (WGS) entry which is preliminary data.</text>
</comment>
<protein>
    <recommendedName>
        <fullName evidence="3">Coenzyme PQQ synthesis protein D (PqqD)</fullName>
    </recommendedName>
</protein>
<reference evidence="1" key="2">
    <citation type="submission" date="2020-09" db="EMBL/GenBank/DDBJ databases">
        <authorList>
            <person name="Sun Q."/>
            <person name="Kim S."/>
        </authorList>
    </citation>
    <scope>NUCLEOTIDE SEQUENCE</scope>
    <source>
        <strain evidence="1">KCTC 23224</strain>
    </source>
</reference>
<sequence length="95" mass="10943">MKNISYTVNNERILFTQLDEEGIIYDVESNEYLNLNPTFCSIFLLIQEGLPLLAIKAKLLEEYDVDEQVCIDQLLASVKILEEKGFIKENEVDEA</sequence>
<proteinExistence type="predicted"/>
<accession>A0A8J3CY33</accession>
<organism evidence="1 2">
    <name type="scientific">Mongoliitalea lutea</name>
    <dbReference type="NCBI Taxonomy" id="849756"/>
    <lineage>
        <taxon>Bacteria</taxon>
        <taxon>Pseudomonadati</taxon>
        <taxon>Bacteroidota</taxon>
        <taxon>Cytophagia</taxon>
        <taxon>Cytophagales</taxon>
        <taxon>Cyclobacteriaceae</taxon>
        <taxon>Mongoliitalea</taxon>
    </lineage>
</organism>
<dbReference type="InterPro" id="IPR008792">
    <property type="entry name" value="PQQD"/>
</dbReference>
<gene>
    <name evidence="1" type="ORF">GCM10008106_17840</name>
</gene>
<dbReference type="AlphaFoldDB" id="A0A8J3CY33"/>